<keyword evidence="3" id="KW-1185">Reference proteome</keyword>
<organism evidence="2 3">
    <name type="scientific">Schizophyllum amplum</name>
    <dbReference type="NCBI Taxonomy" id="97359"/>
    <lineage>
        <taxon>Eukaryota</taxon>
        <taxon>Fungi</taxon>
        <taxon>Dikarya</taxon>
        <taxon>Basidiomycota</taxon>
        <taxon>Agaricomycotina</taxon>
        <taxon>Agaricomycetes</taxon>
        <taxon>Agaricomycetidae</taxon>
        <taxon>Agaricales</taxon>
        <taxon>Schizophyllaceae</taxon>
        <taxon>Schizophyllum</taxon>
    </lineage>
</organism>
<dbReference type="AlphaFoldDB" id="A0A550C7V3"/>
<dbReference type="PANTHER" id="PTHR38248:SF2">
    <property type="entry name" value="FUNK1 11"/>
    <property type="match status" value="1"/>
</dbReference>
<dbReference type="PANTHER" id="PTHR38248">
    <property type="entry name" value="FUNK1 6"/>
    <property type="match status" value="1"/>
</dbReference>
<proteinExistence type="predicted"/>
<evidence type="ECO:0000313" key="2">
    <source>
        <dbReference type="EMBL" id="TRM60855.1"/>
    </source>
</evidence>
<name>A0A550C7V3_9AGAR</name>
<dbReference type="EMBL" id="VDMD01000020">
    <property type="protein sequence ID" value="TRM60855.1"/>
    <property type="molecule type" value="Genomic_DNA"/>
</dbReference>
<dbReference type="Proteomes" id="UP000320762">
    <property type="component" value="Unassembled WGS sequence"/>
</dbReference>
<dbReference type="Pfam" id="PF17667">
    <property type="entry name" value="Pkinase_fungal"/>
    <property type="match status" value="1"/>
</dbReference>
<dbReference type="STRING" id="97359.A0A550C7V3"/>
<accession>A0A550C7V3</accession>
<dbReference type="PROSITE" id="PS50011">
    <property type="entry name" value="PROTEIN_KINASE_DOM"/>
    <property type="match status" value="1"/>
</dbReference>
<dbReference type="SUPFAM" id="SSF56112">
    <property type="entry name" value="Protein kinase-like (PK-like)"/>
    <property type="match status" value="1"/>
</dbReference>
<dbReference type="InterPro" id="IPR040976">
    <property type="entry name" value="Pkinase_fungal"/>
</dbReference>
<feature type="domain" description="Protein kinase" evidence="1">
    <location>
        <begin position="343"/>
        <end position="561"/>
    </location>
</feature>
<dbReference type="OrthoDB" id="5584477at2759"/>
<dbReference type="GO" id="GO:0004672">
    <property type="term" value="F:protein kinase activity"/>
    <property type="evidence" value="ECO:0007669"/>
    <property type="project" value="InterPro"/>
</dbReference>
<evidence type="ECO:0000259" key="1">
    <source>
        <dbReference type="PROSITE" id="PS50011"/>
    </source>
</evidence>
<reference evidence="2 3" key="1">
    <citation type="journal article" date="2019" name="New Phytol.">
        <title>Comparative genomics reveals unique wood-decay strategies and fruiting body development in the Schizophyllaceae.</title>
        <authorList>
            <person name="Almasi E."/>
            <person name="Sahu N."/>
            <person name="Krizsan K."/>
            <person name="Balint B."/>
            <person name="Kovacs G.M."/>
            <person name="Kiss B."/>
            <person name="Cseklye J."/>
            <person name="Drula E."/>
            <person name="Henrissat B."/>
            <person name="Nagy I."/>
            <person name="Chovatia M."/>
            <person name="Adam C."/>
            <person name="LaButti K."/>
            <person name="Lipzen A."/>
            <person name="Riley R."/>
            <person name="Grigoriev I.V."/>
            <person name="Nagy L.G."/>
        </authorList>
    </citation>
    <scope>NUCLEOTIDE SEQUENCE [LARGE SCALE GENOMIC DNA]</scope>
    <source>
        <strain evidence="2 3">NL-1724</strain>
    </source>
</reference>
<evidence type="ECO:0000313" key="3">
    <source>
        <dbReference type="Proteomes" id="UP000320762"/>
    </source>
</evidence>
<dbReference type="InterPro" id="IPR000719">
    <property type="entry name" value="Prot_kinase_dom"/>
</dbReference>
<protein>
    <recommendedName>
        <fullName evidence="1">Protein kinase domain-containing protein</fullName>
    </recommendedName>
</protein>
<sequence>MSVDRLSFDTHHSLLIILYSPILSTSASLEMGDTTPKRDRGLPQEQSQPFHILASVVATPRKSKTSSQSVSVFMASEAPGNPMNAHVLRQHEHMDKVIAKELDEVTFTDVDGLAELLFPDYAFLVKLPELFASMTTGDSPLYDEKTKEWRTCPTLTQSDLEHPVCNFLEELSTHARSIWDARLPKDDPKPEVRKWSADFCTVTFPEGYLARKPDVLGLVLSLQISWKHARYDVQHKASAKVEKDVATQLHDGALNSLSAQDDRVFHVGLGFAGTKFFLNYYDRSGCLRSPLADVHKDPMLFLRVLLGLVLLDKAHLGYDPTIVQCADGTREVPVAGEDYKILQVINRDPGIRGLGAVCWSCERRSDNMRVVIKNVWVDRSRAVTEEEFLRRAAECGVKGVPTVIAYEVVDSVHAGDQFSTGRIREFLLSDSDRGSIEVRDLVRLVMPEFGVGLENFSSRTELITALVDCIRIHEKLHDDAGILHSDIHDGNILLRTDPSRPGMRRGFLIDFNYALYVGTDRSKSAVGWKTCRTPFVAWELLVAGTSSLPRLTTTCNRSSIS</sequence>
<dbReference type="GO" id="GO:0005524">
    <property type="term" value="F:ATP binding"/>
    <property type="evidence" value="ECO:0007669"/>
    <property type="project" value="InterPro"/>
</dbReference>
<gene>
    <name evidence="2" type="ORF">BD626DRAFT_571551</name>
</gene>
<dbReference type="InterPro" id="IPR011009">
    <property type="entry name" value="Kinase-like_dom_sf"/>
</dbReference>
<comment type="caution">
    <text evidence="2">The sequence shown here is derived from an EMBL/GenBank/DDBJ whole genome shotgun (WGS) entry which is preliminary data.</text>
</comment>